<dbReference type="InterPro" id="IPR001757">
    <property type="entry name" value="P_typ_ATPase"/>
</dbReference>
<evidence type="ECO:0000256" key="3">
    <source>
        <dbReference type="ARBA" id="ARBA00022967"/>
    </source>
</evidence>
<dbReference type="InterPro" id="IPR008250">
    <property type="entry name" value="ATPase_P-typ_transduc_dom_A_sf"/>
</dbReference>
<dbReference type="InterPro" id="IPR044492">
    <property type="entry name" value="P_typ_ATPase_HD_dom"/>
</dbReference>
<dbReference type="InterPro" id="IPR023299">
    <property type="entry name" value="ATPase_P-typ_cyto_dom_N"/>
</dbReference>
<comment type="subcellular location">
    <subcellularLocation>
        <location evidence="1">Membrane</location>
        <topology evidence="1">Multi-pass membrane protein</topology>
    </subcellularLocation>
</comment>
<reference evidence="9" key="1">
    <citation type="submission" date="2016-10" db="EMBL/GenBank/DDBJ databases">
        <authorList>
            <person name="Varghese N."/>
            <person name="Submissions S."/>
        </authorList>
    </citation>
    <scope>NUCLEOTIDE SEQUENCE [LARGE SCALE GENOMIC DNA]</scope>
    <source>
        <strain evidence="9">VPI 5359</strain>
    </source>
</reference>
<dbReference type="SUPFAM" id="SSF56784">
    <property type="entry name" value="HAD-like"/>
    <property type="match status" value="1"/>
</dbReference>
<dbReference type="Proteomes" id="UP000199652">
    <property type="component" value="Unassembled WGS sequence"/>
</dbReference>
<keyword evidence="9" id="KW-1185">Reference proteome</keyword>
<keyword evidence="2 6" id="KW-0812">Transmembrane</keyword>
<dbReference type="InterPro" id="IPR023298">
    <property type="entry name" value="ATPase_P-typ_TM_dom_sf"/>
</dbReference>
<feature type="transmembrane region" description="Helical" evidence="6">
    <location>
        <begin position="252"/>
        <end position="277"/>
    </location>
</feature>
<dbReference type="NCBIfam" id="TIGR01494">
    <property type="entry name" value="ATPase_P-type"/>
    <property type="match status" value="2"/>
</dbReference>
<evidence type="ECO:0000256" key="1">
    <source>
        <dbReference type="ARBA" id="ARBA00004141"/>
    </source>
</evidence>
<evidence type="ECO:0000256" key="2">
    <source>
        <dbReference type="ARBA" id="ARBA00022692"/>
    </source>
</evidence>
<dbReference type="Pfam" id="PF00702">
    <property type="entry name" value="Hydrolase"/>
    <property type="match status" value="1"/>
</dbReference>
<dbReference type="GO" id="GO:0016887">
    <property type="term" value="F:ATP hydrolysis activity"/>
    <property type="evidence" value="ECO:0007669"/>
    <property type="project" value="InterPro"/>
</dbReference>
<feature type="transmembrane region" description="Helical" evidence="6">
    <location>
        <begin position="693"/>
        <end position="712"/>
    </location>
</feature>
<name>A0A1H3DX91_EUBBA</name>
<dbReference type="EMBL" id="FNOU01000006">
    <property type="protein sequence ID" value="SDX71122.1"/>
    <property type="molecule type" value="Genomic_DNA"/>
</dbReference>
<dbReference type="Gene3D" id="3.40.1110.10">
    <property type="entry name" value="Calcium-transporting ATPase, cytoplasmic domain N"/>
    <property type="match status" value="1"/>
</dbReference>
<dbReference type="STRING" id="1528.SAMN04488579_1063"/>
<keyword evidence="3" id="KW-1278">Translocase</keyword>
<dbReference type="PANTHER" id="PTHR42861">
    <property type="entry name" value="CALCIUM-TRANSPORTING ATPASE"/>
    <property type="match status" value="1"/>
</dbReference>
<proteinExistence type="predicted"/>
<organism evidence="8 9">
    <name type="scientific">Eubacterium barkeri</name>
    <name type="common">Clostridium barkeri</name>
    <dbReference type="NCBI Taxonomy" id="1528"/>
    <lineage>
        <taxon>Bacteria</taxon>
        <taxon>Bacillati</taxon>
        <taxon>Bacillota</taxon>
        <taxon>Clostridia</taxon>
        <taxon>Eubacteriales</taxon>
        <taxon>Eubacteriaceae</taxon>
        <taxon>Eubacterium</taxon>
    </lineage>
</organism>
<dbReference type="Gene3D" id="1.20.1110.10">
    <property type="entry name" value="Calcium-transporting ATPase, transmembrane domain"/>
    <property type="match status" value="1"/>
</dbReference>
<dbReference type="PROSITE" id="PS00154">
    <property type="entry name" value="ATPASE_E1_E2"/>
    <property type="match status" value="1"/>
</dbReference>
<keyword evidence="5 6" id="KW-0472">Membrane</keyword>
<feature type="transmembrane region" description="Helical" evidence="6">
    <location>
        <begin position="221"/>
        <end position="240"/>
    </location>
</feature>
<evidence type="ECO:0000256" key="5">
    <source>
        <dbReference type="ARBA" id="ARBA00023136"/>
    </source>
</evidence>
<feature type="transmembrane region" description="Helical" evidence="6">
    <location>
        <begin position="72"/>
        <end position="90"/>
    </location>
</feature>
<dbReference type="Gene3D" id="3.40.50.1000">
    <property type="entry name" value="HAD superfamily/HAD-like"/>
    <property type="match status" value="1"/>
</dbReference>
<dbReference type="SFLD" id="SFLDF00027">
    <property type="entry name" value="p-type_atpase"/>
    <property type="match status" value="1"/>
</dbReference>
<evidence type="ECO:0000256" key="4">
    <source>
        <dbReference type="ARBA" id="ARBA00022989"/>
    </source>
</evidence>
<dbReference type="InterPro" id="IPR018303">
    <property type="entry name" value="ATPase_P-typ_P_site"/>
</dbReference>
<feature type="transmembrane region" description="Helical" evidence="6">
    <location>
        <begin position="754"/>
        <end position="772"/>
    </location>
</feature>
<sequence>MMERTQHMEYAQKGLDRPEVERLKAEGKTNVQPESKTKSVSQIIRDNTCTLFNLLNVILAMMVISVGSYKNALFINIIVINTVIGIVQEIRAKRTVDKISLLSEPKAHVIRCGHPETIALEEIVLGDLVELKAGNQIPADSIVVSGDMEVDESLLTGEADAIMKKSGDTVLSGSFVVSGRARVQVIRVGKDNYATKLAEDVRTLRKPNSDIMRALKLITKFVGIIIVPVGIALLFLSLQVQGLDIQQSVTTTVAALVGMIPEGLVLLTSIALAVGVIRLSRYRTLVQELYCIETLARVDVLCLDKTGTITEGSMELKTMDVLGDCQETSQALKALIANLSDDNPTFVALQKSLKGKAPDWKATQIVPFSSARKYSGASFEDHGAYVMGAPEFVLKERYAEVKARVEAQAALGYRVLVLCHSDLAFNGDSGLPEDLRVMALLVIGDKIRPEARETLEYFADQGVEIKVISGDNPVTVSEVAHRAGLKGYERFVDASTLLDEAAVAKAASEYTVFGRVSPEQKKVLVDALKECGHTVAMTGDGVNDVLALRDADCSIAMASGSDATKQVAQLVLLDSNFASLTQVLAEGRRVINNITRASSLFLVKTGFSLILALLVILSNDLYPFVPIQLTLISTVTIGIPSFFLALEPNHAIVSGEFLQNVLRKALPGALTDALTIGVVVWIGGLMHFSNAQISSIATILCGTVGLVILYAVCQPLDKKRIVLFLGMVFLFVMALCFFPWFFAIMPMPEMSLPMLLVLVPMMLLTYPVMLLMRRFVGWLDRWYGQNKKNRKIFQRNDKSA</sequence>
<dbReference type="RefSeq" id="WP_242873514.1">
    <property type="nucleotide sequence ID" value="NZ_FNOU01000006.1"/>
</dbReference>
<protein>
    <submittedName>
        <fullName evidence="8">Cation-transporting ATPase E</fullName>
    </submittedName>
</protein>
<feature type="domain" description="P-type ATPase A" evidence="7">
    <location>
        <begin position="102"/>
        <end position="201"/>
    </location>
</feature>
<dbReference type="PRINTS" id="PR00120">
    <property type="entry name" value="HATPASE"/>
</dbReference>
<dbReference type="Gene3D" id="2.70.150.10">
    <property type="entry name" value="Calcium-transporting ATPase, cytoplasmic transduction domain A"/>
    <property type="match status" value="1"/>
</dbReference>
<dbReference type="GO" id="GO:0016020">
    <property type="term" value="C:membrane"/>
    <property type="evidence" value="ECO:0007669"/>
    <property type="project" value="UniProtKB-SubCell"/>
</dbReference>
<evidence type="ECO:0000256" key="6">
    <source>
        <dbReference type="SAM" id="Phobius"/>
    </source>
</evidence>
<dbReference type="SFLD" id="SFLDS00003">
    <property type="entry name" value="Haloacid_Dehalogenase"/>
    <property type="match status" value="1"/>
</dbReference>
<dbReference type="AlphaFoldDB" id="A0A1H3DX91"/>
<accession>A0A1H3DX91</accession>
<dbReference type="SUPFAM" id="SSF81653">
    <property type="entry name" value="Calcium ATPase, transduction domain A"/>
    <property type="match status" value="1"/>
</dbReference>
<dbReference type="InterPro" id="IPR059000">
    <property type="entry name" value="ATPase_P-type_domA"/>
</dbReference>
<feature type="transmembrane region" description="Helical" evidence="6">
    <location>
        <begin position="48"/>
        <end position="66"/>
    </location>
</feature>
<evidence type="ECO:0000313" key="9">
    <source>
        <dbReference type="Proteomes" id="UP000199652"/>
    </source>
</evidence>
<gene>
    <name evidence="8" type="ORF">SAMN04488579_1063</name>
</gene>
<feature type="transmembrane region" description="Helical" evidence="6">
    <location>
        <begin position="721"/>
        <end position="742"/>
    </location>
</feature>
<dbReference type="PRINTS" id="PR00119">
    <property type="entry name" value="CATATPASE"/>
</dbReference>
<dbReference type="Pfam" id="PF00122">
    <property type="entry name" value="E1-E2_ATPase"/>
    <property type="match status" value="1"/>
</dbReference>
<evidence type="ECO:0000259" key="7">
    <source>
        <dbReference type="Pfam" id="PF00122"/>
    </source>
</evidence>
<feature type="transmembrane region" description="Helical" evidence="6">
    <location>
        <begin position="666"/>
        <end position="687"/>
    </location>
</feature>
<feature type="transmembrane region" description="Helical" evidence="6">
    <location>
        <begin position="597"/>
        <end position="618"/>
    </location>
</feature>
<dbReference type="SFLD" id="SFLDG00002">
    <property type="entry name" value="C1.7:_P-type_atpase_like"/>
    <property type="match status" value="1"/>
</dbReference>
<dbReference type="InterPro" id="IPR036412">
    <property type="entry name" value="HAD-like_sf"/>
</dbReference>
<dbReference type="InterPro" id="IPR023214">
    <property type="entry name" value="HAD_sf"/>
</dbReference>
<dbReference type="GO" id="GO:0005524">
    <property type="term" value="F:ATP binding"/>
    <property type="evidence" value="ECO:0007669"/>
    <property type="project" value="InterPro"/>
</dbReference>
<dbReference type="CDD" id="cd02609">
    <property type="entry name" value="P-type_ATPase"/>
    <property type="match status" value="1"/>
</dbReference>
<dbReference type="SUPFAM" id="SSF81665">
    <property type="entry name" value="Calcium ATPase, transmembrane domain M"/>
    <property type="match status" value="1"/>
</dbReference>
<evidence type="ECO:0000313" key="8">
    <source>
        <dbReference type="EMBL" id="SDX71122.1"/>
    </source>
</evidence>
<feature type="transmembrane region" description="Helical" evidence="6">
    <location>
        <begin position="624"/>
        <end position="646"/>
    </location>
</feature>
<keyword evidence="4 6" id="KW-1133">Transmembrane helix</keyword>